<proteinExistence type="inferred from homology"/>
<dbReference type="Proteomes" id="UP000422736">
    <property type="component" value="Chromosome 5"/>
</dbReference>
<keyword evidence="5" id="KW-0498">Mitosis</keyword>
<evidence type="ECO:0000256" key="6">
    <source>
        <dbReference type="ARBA" id="ARBA00022838"/>
    </source>
</evidence>
<protein>
    <submittedName>
        <fullName evidence="11">Kinetochore-associated protein MTW1</fullName>
    </submittedName>
</protein>
<keyword evidence="12" id="KW-1185">Reference proteome</keyword>
<organism evidence="11 12">
    <name type="scientific">Kluyveromyces marxianus</name>
    <name type="common">Yeast</name>
    <name type="synonym">Candida kefyr</name>
    <dbReference type="NCBI Taxonomy" id="4911"/>
    <lineage>
        <taxon>Eukaryota</taxon>
        <taxon>Fungi</taxon>
        <taxon>Dikarya</taxon>
        <taxon>Ascomycota</taxon>
        <taxon>Saccharomycotina</taxon>
        <taxon>Saccharomycetes</taxon>
        <taxon>Saccharomycetales</taxon>
        <taxon>Saccharomycetaceae</taxon>
        <taxon>Kluyveromyces</taxon>
    </lineage>
</organism>
<keyword evidence="7" id="KW-0175">Coiled coil</keyword>
<evidence type="ECO:0000256" key="10">
    <source>
        <dbReference type="SAM" id="MobiDB-lite"/>
    </source>
</evidence>
<comment type="similarity">
    <text evidence="2">Belongs to the mis12 family.</text>
</comment>
<dbReference type="Pfam" id="PF05859">
    <property type="entry name" value="Mis12"/>
    <property type="match status" value="1"/>
</dbReference>
<accession>A0ABX6EZE8</accession>
<reference evidence="11 12" key="1">
    <citation type="submission" date="2016-03" db="EMBL/GenBank/DDBJ databases">
        <title>How can Kluyveromyces marxianus grow so fast - potential evolutionary course in Saccharomyces Complex revealed by comparative genomics.</title>
        <authorList>
            <person name="Mo W."/>
            <person name="Lu W."/>
            <person name="Yang X."/>
            <person name="Qi J."/>
            <person name="Lv H."/>
        </authorList>
    </citation>
    <scope>NUCLEOTIDE SEQUENCE [LARGE SCALE GENOMIC DNA]</scope>
    <source>
        <strain evidence="11 12">FIM1</strain>
    </source>
</reference>
<evidence type="ECO:0000313" key="12">
    <source>
        <dbReference type="Proteomes" id="UP000422736"/>
    </source>
</evidence>
<dbReference type="PANTHER" id="PTHR14527:SF2">
    <property type="entry name" value="PROTEIN MIS12 HOMOLOG"/>
    <property type="match status" value="1"/>
</dbReference>
<comment type="subcellular location">
    <subcellularLocation>
        <location evidence="1">Chromosome</location>
        <location evidence="1">Centromere</location>
        <location evidence="1">Kinetochore</location>
    </subcellularLocation>
</comment>
<feature type="region of interest" description="Disordered" evidence="10">
    <location>
        <begin position="255"/>
        <end position="277"/>
    </location>
</feature>
<name>A0ABX6EZE8_KLUMA</name>
<keyword evidence="3" id="KW-0158">Chromosome</keyword>
<evidence type="ECO:0000256" key="7">
    <source>
        <dbReference type="ARBA" id="ARBA00023054"/>
    </source>
</evidence>
<evidence type="ECO:0000256" key="8">
    <source>
        <dbReference type="ARBA" id="ARBA00023306"/>
    </source>
</evidence>
<evidence type="ECO:0000256" key="9">
    <source>
        <dbReference type="ARBA" id="ARBA00023328"/>
    </source>
</evidence>
<evidence type="ECO:0000256" key="3">
    <source>
        <dbReference type="ARBA" id="ARBA00022454"/>
    </source>
</evidence>
<dbReference type="InterPro" id="IPR008685">
    <property type="entry name" value="Centromere_Mis12"/>
</dbReference>
<dbReference type="EMBL" id="CP015058">
    <property type="protein sequence ID" value="QGN16483.1"/>
    <property type="molecule type" value="Genomic_DNA"/>
</dbReference>
<evidence type="ECO:0000256" key="2">
    <source>
        <dbReference type="ARBA" id="ARBA00008643"/>
    </source>
</evidence>
<dbReference type="PANTHER" id="PTHR14527">
    <property type="entry name" value="PROTEIN MIS12 HOMOLOG"/>
    <property type="match status" value="1"/>
</dbReference>
<sequence>MTTPTMERTSILTEHLGYPPISLVDDIINAVNEIMYKCTNAMEKYLIQRGNIDGKDFSDEIKVGTAKLESLLENSVDKNFDKLELYVLRNILSIPSDLVEEGKFRLLHQENIILANVASRKQTDDSVRMKLDEISRQYELNQLLNERINNTKALLKEIVQFKTRILRLLQCEDPLTSHLHDIWNDLKPLDSAIKLITSRLKQIYLENEEFCSIDQIQRLVKRYNELRNTSIVRSGYIQKKSQHILNELNISVEPVNQSNSDPNSEAVPSEYEDVPVVDHPDWSSIQKAI</sequence>
<keyword evidence="4" id="KW-0132">Cell division</keyword>
<keyword evidence="9" id="KW-0137">Centromere</keyword>
<keyword evidence="6" id="KW-0995">Kinetochore</keyword>
<evidence type="ECO:0000313" key="11">
    <source>
        <dbReference type="EMBL" id="QGN16483.1"/>
    </source>
</evidence>
<evidence type="ECO:0000256" key="5">
    <source>
        <dbReference type="ARBA" id="ARBA00022776"/>
    </source>
</evidence>
<evidence type="ECO:0000256" key="4">
    <source>
        <dbReference type="ARBA" id="ARBA00022618"/>
    </source>
</evidence>
<keyword evidence="8" id="KW-0131">Cell cycle</keyword>
<evidence type="ECO:0000256" key="1">
    <source>
        <dbReference type="ARBA" id="ARBA00004629"/>
    </source>
</evidence>
<gene>
    <name evidence="11" type="primary">MTW1</name>
    <name evidence="11" type="ORF">FIM1_3196</name>
</gene>